<reference evidence="2" key="2">
    <citation type="submission" date="2023-05" db="EMBL/GenBank/DDBJ databases">
        <authorList>
            <consortium name="Lawrence Berkeley National Laboratory"/>
            <person name="Steindorff A."/>
            <person name="Hensen N."/>
            <person name="Bonometti L."/>
            <person name="Westerberg I."/>
            <person name="Brannstrom I.O."/>
            <person name="Guillou S."/>
            <person name="Cros-Aarteil S."/>
            <person name="Calhoun S."/>
            <person name="Haridas S."/>
            <person name="Kuo A."/>
            <person name="Mondo S."/>
            <person name="Pangilinan J."/>
            <person name="Riley R."/>
            <person name="Labutti K."/>
            <person name="Andreopoulos B."/>
            <person name="Lipzen A."/>
            <person name="Chen C."/>
            <person name="Yanf M."/>
            <person name="Daum C."/>
            <person name="Ng V."/>
            <person name="Clum A."/>
            <person name="Ohm R."/>
            <person name="Martin F."/>
            <person name="Silar P."/>
            <person name="Natvig D."/>
            <person name="Lalanne C."/>
            <person name="Gautier V."/>
            <person name="Ament-Velasquez S.L."/>
            <person name="Kruys A."/>
            <person name="Hutchinson M.I."/>
            <person name="Powell A.J."/>
            <person name="Barry K."/>
            <person name="Miller A.N."/>
            <person name="Grigoriev I.V."/>
            <person name="Debuchy R."/>
            <person name="Gladieux P."/>
            <person name="Thoren M.H."/>
            <person name="Johannesson H."/>
        </authorList>
    </citation>
    <scope>NUCLEOTIDE SEQUENCE</scope>
    <source>
        <strain evidence="2">PSN309</strain>
    </source>
</reference>
<reference evidence="2" key="1">
    <citation type="journal article" date="2023" name="Mol. Phylogenet. Evol.">
        <title>Genome-scale phylogeny and comparative genomics of the fungal order Sordariales.</title>
        <authorList>
            <person name="Hensen N."/>
            <person name="Bonometti L."/>
            <person name="Westerberg I."/>
            <person name="Brannstrom I.O."/>
            <person name="Guillou S."/>
            <person name="Cros-Aarteil S."/>
            <person name="Calhoun S."/>
            <person name="Haridas S."/>
            <person name="Kuo A."/>
            <person name="Mondo S."/>
            <person name="Pangilinan J."/>
            <person name="Riley R."/>
            <person name="LaButti K."/>
            <person name="Andreopoulos B."/>
            <person name="Lipzen A."/>
            <person name="Chen C."/>
            <person name="Yan M."/>
            <person name="Daum C."/>
            <person name="Ng V."/>
            <person name="Clum A."/>
            <person name="Steindorff A."/>
            <person name="Ohm R.A."/>
            <person name="Martin F."/>
            <person name="Silar P."/>
            <person name="Natvig D.O."/>
            <person name="Lalanne C."/>
            <person name="Gautier V."/>
            <person name="Ament-Velasquez S.L."/>
            <person name="Kruys A."/>
            <person name="Hutchinson M.I."/>
            <person name="Powell A.J."/>
            <person name="Barry K."/>
            <person name="Miller A.N."/>
            <person name="Grigoriev I.V."/>
            <person name="Debuchy R."/>
            <person name="Gladieux P."/>
            <person name="Hiltunen Thoren M."/>
            <person name="Johannesson H."/>
        </authorList>
    </citation>
    <scope>NUCLEOTIDE SEQUENCE</scope>
    <source>
        <strain evidence="2">PSN309</strain>
    </source>
</reference>
<proteinExistence type="predicted"/>
<keyword evidence="1" id="KW-0472">Membrane</keyword>
<dbReference type="Proteomes" id="UP001302126">
    <property type="component" value="Unassembled WGS sequence"/>
</dbReference>
<evidence type="ECO:0000313" key="2">
    <source>
        <dbReference type="EMBL" id="KAK4188789.1"/>
    </source>
</evidence>
<protein>
    <submittedName>
        <fullName evidence="2">Uncharacterized protein</fullName>
    </submittedName>
</protein>
<name>A0AAN6WVA6_9PEZI</name>
<keyword evidence="3" id="KW-1185">Reference proteome</keyword>
<dbReference type="EMBL" id="MU864383">
    <property type="protein sequence ID" value="KAK4188789.1"/>
    <property type="molecule type" value="Genomic_DNA"/>
</dbReference>
<keyword evidence="1" id="KW-0812">Transmembrane</keyword>
<evidence type="ECO:0000256" key="1">
    <source>
        <dbReference type="SAM" id="Phobius"/>
    </source>
</evidence>
<evidence type="ECO:0000313" key="3">
    <source>
        <dbReference type="Proteomes" id="UP001302126"/>
    </source>
</evidence>
<gene>
    <name evidence="2" type="ORF">QBC35DRAFT_495167</name>
</gene>
<dbReference type="AlphaFoldDB" id="A0AAN6WVA6"/>
<sequence>MVRKVCVTVQYRFYNYLCPPVYARHSHNLEENRPLNRRMDDFRSQFGYPCRVRVLPPPCLYEKRNCAAMCAMRRGGTSSVFDYEYGWVVALPFFLFFSFGFSVCRIGYAHRSSNSKLSVTGGHVHANERGSSRLLPFELCCTANSLDSAWGLLQPNAAQHSHGGVAWVPGLWSWVLLRALPPGVPSHLPPGQPSFRGALVCGFHLYVNPVAMIEIGRDR</sequence>
<keyword evidence="1" id="KW-1133">Transmembrane helix</keyword>
<comment type="caution">
    <text evidence="2">The sequence shown here is derived from an EMBL/GenBank/DDBJ whole genome shotgun (WGS) entry which is preliminary data.</text>
</comment>
<feature type="transmembrane region" description="Helical" evidence="1">
    <location>
        <begin position="85"/>
        <end position="108"/>
    </location>
</feature>
<organism evidence="2 3">
    <name type="scientific">Podospora australis</name>
    <dbReference type="NCBI Taxonomy" id="1536484"/>
    <lineage>
        <taxon>Eukaryota</taxon>
        <taxon>Fungi</taxon>
        <taxon>Dikarya</taxon>
        <taxon>Ascomycota</taxon>
        <taxon>Pezizomycotina</taxon>
        <taxon>Sordariomycetes</taxon>
        <taxon>Sordariomycetidae</taxon>
        <taxon>Sordariales</taxon>
        <taxon>Podosporaceae</taxon>
        <taxon>Podospora</taxon>
    </lineage>
</organism>
<accession>A0AAN6WVA6</accession>